<protein>
    <recommendedName>
        <fullName evidence="7">Vacuolar protein sorting-associated protein 13 second N-terminal domain-containing protein</fullName>
    </recommendedName>
</protein>
<feature type="region of interest" description="Disordered" evidence="4">
    <location>
        <begin position="1137"/>
        <end position="1156"/>
    </location>
</feature>
<dbReference type="Proteomes" id="UP000703269">
    <property type="component" value="Unassembled WGS sequence"/>
</dbReference>
<keyword evidence="3" id="KW-0862">Zinc</keyword>
<dbReference type="AlphaFoldDB" id="A0A9P3LKK7"/>
<evidence type="ECO:0000256" key="4">
    <source>
        <dbReference type="SAM" id="MobiDB-lite"/>
    </source>
</evidence>
<keyword evidence="1" id="KW-0479">Metal-binding</keyword>
<evidence type="ECO:0000313" key="6">
    <source>
        <dbReference type="Proteomes" id="UP000703269"/>
    </source>
</evidence>
<dbReference type="EMBL" id="BPQB01000070">
    <property type="protein sequence ID" value="GJE97347.1"/>
    <property type="molecule type" value="Genomic_DNA"/>
</dbReference>
<name>A0A9P3LKK7_9APHY</name>
<proteinExistence type="predicted"/>
<comment type="caution">
    <text evidence="5">The sequence shown here is derived from an EMBL/GenBank/DDBJ whole genome shotgun (WGS) entry which is preliminary data.</text>
</comment>
<feature type="compositionally biased region" description="Basic and acidic residues" evidence="4">
    <location>
        <begin position="428"/>
        <end position="438"/>
    </location>
</feature>
<feature type="region of interest" description="Disordered" evidence="4">
    <location>
        <begin position="418"/>
        <end position="438"/>
    </location>
</feature>
<organism evidence="5 6">
    <name type="scientific">Phanerochaete sordida</name>
    <dbReference type="NCBI Taxonomy" id="48140"/>
    <lineage>
        <taxon>Eukaryota</taxon>
        <taxon>Fungi</taxon>
        <taxon>Dikarya</taxon>
        <taxon>Basidiomycota</taxon>
        <taxon>Agaricomycotina</taxon>
        <taxon>Agaricomycetes</taxon>
        <taxon>Polyporales</taxon>
        <taxon>Phanerochaetaceae</taxon>
        <taxon>Phanerochaete</taxon>
    </lineage>
</organism>
<sequence length="1258" mass="143745">MATGHATVHEALADARKTLDTTGTSKRSKIEKSLDGFGGAYDKISDPSSSQVTGDLSDVAKKAWQTIQPRLSDWERHYEIVQKALNVIKDLHPAIGVAVVVFNAAIQFEVTRRQNDQKIAILRVTMIETMEELTCLEKALSADPNTIRDLITEHLEYIIEGITAAIKRCATECDIFQNRHVFVRAAKSFSWAQKLKDFVDTFDGLKQKLHDAMQLVITRGVQQTAFQVSSLNTKVDNLLELFQNLRTPAEQQAYAQWTALPKEQQTGSAKDDKLDELVKRFASCDAPSDQAKNAQKTAFRVDVVGDIKRDLKSSLDEMLREQNAASSAKFDALVDKLRIEIGDIVKRDGDRVIDRLLAGPHDSIKDPGVWKVWTEMGWRRCTESRPLVKALREYYAEIYESLREGNESAGLVPVAVHDKRRGSSDSGTSHDQEAEPEKTARVFSLEDGWTLKYISMLRVHPLLEMLDQDYSSWVTVNEINHFTSARPKDWSVPHWMTYWTLGQALSTAHYYARIHQVMWKIHQAWKLVLPSNNAFVDVFMGMYAAVYTSLNQILAGAYDIAREVSEEFTRFDQFEDYIFEKERKLKSFLEKIRYYLDAPNTMALLLGSDRLEQHLLPILYLMASRYLEIIKLGAKVQLHEGELTDMINSHNQLFAAVDQRIETIKKDICLVNDLPFKDTIKKFASGLYIYYSDDFSDYKQSEYFAQFYIGDRLPPIISGVGSDSGDGEAAEAETEVSVDPETLRYKPIGALDFHCYDIAPVEAQQAVHSLLEPTGPAETCMESPRSVLYHGTAWYGRHRINRIEVTMPLQDGDFDGYGFYVGGEFGVRGRREGSRFVFRTVVAQCSDAAPASQPDPESEAIPSRSFFDGTINDEGDSITGFCTHGRSSEDVWTPLQEDERHCSFSLSLHHPEFFSIFRPQGDADDKKAQALWRYARDAVLHVVRAAAGRLPRWEYFSARRERRRRYLNLYTRSMDREWLGSWWGFSELTELTDDEEVELRQLELSFSVADIRFYRSLAYLLMRSQTVHNYVCDNCTTYPLRRTRIICLDCLKWIFANKGPHFSFDLCTNCAREEFKNPKYGVLHDTTHRLVQTRRPQFEGERSMKHCNSRQLPLMLWEDWPRESPTVMMRARAARMIQSRKGEAGRRTRRTSVSRGAMTATTRSLIMWTPAVLSRKILLAIWTRLHSKSPSRQRRSIAVTALSSTQVETKNQMTKQTNVFALGVRRSFKHRTGTASTVQVTRTYAMTAICGTTRSARP</sequence>
<evidence type="ECO:0000256" key="3">
    <source>
        <dbReference type="ARBA" id="ARBA00022833"/>
    </source>
</evidence>
<dbReference type="OrthoDB" id="3222020at2759"/>
<dbReference type="SUPFAM" id="SSF57850">
    <property type="entry name" value="RING/U-box"/>
    <property type="match status" value="1"/>
</dbReference>
<reference evidence="5 6" key="1">
    <citation type="submission" date="2021-08" db="EMBL/GenBank/DDBJ databases">
        <title>Draft Genome Sequence of Phanerochaete sordida strain YK-624.</title>
        <authorList>
            <person name="Mori T."/>
            <person name="Dohra H."/>
            <person name="Suzuki T."/>
            <person name="Kawagishi H."/>
            <person name="Hirai H."/>
        </authorList>
    </citation>
    <scope>NUCLEOTIDE SEQUENCE [LARGE SCALE GENOMIC DNA]</scope>
    <source>
        <strain evidence="5 6">YK-624</strain>
    </source>
</reference>
<gene>
    <name evidence="5" type="ORF">PsYK624_135630</name>
</gene>
<keyword evidence="2" id="KW-0863">Zinc-finger</keyword>
<keyword evidence="6" id="KW-1185">Reference proteome</keyword>
<evidence type="ECO:0000256" key="1">
    <source>
        <dbReference type="ARBA" id="ARBA00022723"/>
    </source>
</evidence>
<dbReference type="Gene3D" id="3.30.60.90">
    <property type="match status" value="1"/>
</dbReference>
<evidence type="ECO:0008006" key="7">
    <source>
        <dbReference type="Google" id="ProtNLM"/>
    </source>
</evidence>
<evidence type="ECO:0000313" key="5">
    <source>
        <dbReference type="EMBL" id="GJE97347.1"/>
    </source>
</evidence>
<evidence type="ECO:0000256" key="2">
    <source>
        <dbReference type="ARBA" id="ARBA00022771"/>
    </source>
</evidence>
<dbReference type="GO" id="GO:0008270">
    <property type="term" value="F:zinc ion binding"/>
    <property type="evidence" value="ECO:0007669"/>
    <property type="project" value="UniProtKB-KW"/>
</dbReference>
<dbReference type="InterPro" id="IPR043145">
    <property type="entry name" value="Znf_ZZ_sf"/>
</dbReference>
<accession>A0A9P3LKK7</accession>